<organism evidence="13">
    <name type="scientific">Soboliphyme baturini</name>
    <dbReference type="NCBI Taxonomy" id="241478"/>
    <lineage>
        <taxon>Eukaryota</taxon>
        <taxon>Metazoa</taxon>
        <taxon>Ecdysozoa</taxon>
        <taxon>Nematoda</taxon>
        <taxon>Enoplea</taxon>
        <taxon>Dorylaimia</taxon>
        <taxon>Dioctophymatida</taxon>
        <taxon>Dioctophymatoidea</taxon>
        <taxon>Soboliphymatidae</taxon>
        <taxon>Soboliphyme</taxon>
    </lineage>
</organism>
<name>A0A183J130_9BILA</name>
<gene>
    <name evidence="11" type="ORF">SBAD_LOCUS9578</name>
</gene>
<keyword evidence="4 9" id="KW-1133">Transmembrane helix</keyword>
<dbReference type="InterPro" id="IPR017452">
    <property type="entry name" value="GPCR_Rhodpsn_7TM"/>
</dbReference>
<keyword evidence="8" id="KW-0807">Transducer</keyword>
<dbReference type="PRINTS" id="PR00373">
    <property type="entry name" value="GLYCHORMONER"/>
</dbReference>
<reference evidence="11 12" key="2">
    <citation type="submission" date="2018-11" db="EMBL/GenBank/DDBJ databases">
        <authorList>
            <consortium name="Pathogen Informatics"/>
        </authorList>
    </citation>
    <scope>NUCLEOTIDE SEQUENCE [LARGE SCALE GENOMIC DNA]</scope>
</reference>
<evidence type="ECO:0000256" key="1">
    <source>
        <dbReference type="ARBA" id="ARBA00004651"/>
    </source>
</evidence>
<comment type="subcellular location">
    <subcellularLocation>
        <location evidence="1">Cell membrane</location>
        <topology evidence="1">Multi-pass membrane protein</topology>
    </subcellularLocation>
</comment>
<dbReference type="PANTHER" id="PTHR24372">
    <property type="entry name" value="GLYCOPROTEIN HORMONE RECEPTOR"/>
    <property type="match status" value="1"/>
</dbReference>
<evidence type="ECO:0000256" key="3">
    <source>
        <dbReference type="ARBA" id="ARBA00022692"/>
    </source>
</evidence>
<feature type="transmembrane region" description="Helical" evidence="9">
    <location>
        <begin position="243"/>
        <end position="263"/>
    </location>
</feature>
<accession>A0A183J130</accession>
<dbReference type="Pfam" id="PF13855">
    <property type="entry name" value="LRR_8"/>
    <property type="match status" value="1"/>
</dbReference>
<reference evidence="13" key="1">
    <citation type="submission" date="2016-06" db="UniProtKB">
        <authorList>
            <consortium name="WormBaseParasite"/>
        </authorList>
    </citation>
    <scope>IDENTIFICATION</scope>
</reference>
<dbReference type="PROSITE" id="PS50262">
    <property type="entry name" value="G_PROTEIN_RECEP_F1_2"/>
    <property type="match status" value="1"/>
</dbReference>
<feature type="transmembrane region" description="Helical" evidence="9">
    <location>
        <begin position="283"/>
        <end position="308"/>
    </location>
</feature>
<dbReference type="OrthoDB" id="5981530at2759"/>
<dbReference type="WBParaSite" id="SBAD_0000992601-mRNA-1">
    <property type="protein sequence ID" value="SBAD_0000992601-mRNA-1"/>
    <property type="gene ID" value="SBAD_0000992601"/>
</dbReference>
<dbReference type="InterPro" id="IPR002131">
    <property type="entry name" value="Gphrmn_rcpt_fam"/>
</dbReference>
<dbReference type="GO" id="GO:0005886">
    <property type="term" value="C:plasma membrane"/>
    <property type="evidence" value="ECO:0007669"/>
    <property type="project" value="UniProtKB-SubCell"/>
</dbReference>
<keyword evidence="3 9" id="KW-0812">Transmembrane</keyword>
<dbReference type="GO" id="GO:0009755">
    <property type="term" value="P:hormone-mediated signaling pathway"/>
    <property type="evidence" value="ECO:0007669"/>
    <property type="project" value="TreeGrafter"/>
</dbReference>
<evidence type="ECO:0000256" key="8">
    <source>
        <dbReference type="ARBA" id="ARBA00023224"/>
    </source>
</evidence>
<evidence type="ECO:0000256" key="9">
    <source>
        <dbReference type="SAM" id="Phobius"/>
    </source>
</evidence>
<dbReference type="InterPro" id="IPR032675">
    <property type="entry name" value="LRR_dom_sf"/>
</dbReference>
<evidence type="ECO:0000256" key="4">
    <source>
        <dbReference type="ARBA" id="ARBA00022989"/>
    </source>
</evidence>
<evidence type="ECO:0000256" key="6">
    <source>
        <dbReference type="ARBA" id="ARBA00023136"/>
    </source>
</evidence>
<dbReference type="AlphaFoldDB" id="A0A183J130"/>
<feature type="transmembrane region" description="Helical" evidence="9">
    <location>
        <begin position="210"/>
        <end position="231"/>
    </location>
</feature>
<dbReference type="Proteomes" id="UP000270296">
    <property type="component" value="Unassembled WGS sequence"/>
</dbReference>
<keyword evidence="2" id="KW-1003">Cell membrane</keyword>
<dbReference type="GO" id="GO:0007189">
    <property type="term" value="P:adenylate cyclase-activating G protein-coupled receptor signaling pathway"/>
    <property type="evidence" value="ECO:0007669"/>
    <property type="project" value="TreeGrafter"/>
</dbReference>
<keyword evidence="7" id="KW-0675">Receptor</keyword>
<dbReference type="InterPro" id="IPR001611">
    <property type="entry name" value="Leu-rich_rpt"/>
</dbReference>
<evidence type="ECO:0000313" key="12">
    <source>
        <dbReference type="Proteomes" id="UP000270296"/>
    </source>
</evidence>
<protein>
    <submittedName>
        <fullName evidence="13">G_PROTEIN_RECEP_F1_2 domain-containing protein</fullName>
    </submittedName>
</protein>
<dbReference type="EMBL" id="UZAM01012891">
    <property type="protein sequence ID" value="VDP24053.1"/>
    <property type="molecule type" value="Genomic_DNA"/>
</dbReference>
<dbReference type="Gene3D" id="3.80.10.10">
    <property type="entry name" value="Ribonuclease Inhibitor"/>
    <property type="match status" value="1"/>
</dbReference>
<keyword evidence="6 9" id="KW-0472">Membrane</keyword>
<evidence type="ECO:0000256" key="2">
    <source>
        <dbReference type="ARBA" id="ARBA00022475"/>
    </source>
</evidence>
<keyword evidence="12" id="KW-1185">Reference proteome</keyword>
<evidence type="ECO:0000313" key="13">
    <source>
        <dbReference type="WBParaSite" id="SBAD_0000992601-mRNA-1"/>
    </source>
</evidence>
<sequence length="325" mass="36867">MLHECFRVLSNNRIKKVDGFAFQHSRIGALKLNNNPIEKISENAFARMEYLGRLDLSGTKITELPEHGLKEVEVLTIKDTPSLKILPSIFALMHLKKAELTYPYHCCLFKVCGLHQENLHEIRRLYCKSHPDTKKVEARTEHRGKRFFLSSEIWFSDALPDPGVLKPDVVCDEQDDAQVIRYYTSIECSPMPDALNPCEDITGSTVLRTLIWLVWTVAIFANLSALATLVICNPCKATATRLLLVNLALADFLMGLYLAIISVQDVRTAQHYYNFAVDWQTGFGCKFCGFLATFSSELSVVVLTLLSFEVNCFSYRSFPFKGRHS</sequence>
<evidence type="ECO:0000259" key="10">
    <source>
        <dbReference type="PROSITE" id="PS50262"/>
    </source>
</evidence>
<proteinExistence type="predicted"/>
<evidence type="ECO:0000256" key="7">
    <source>
        <dbReference type="ARBA" id="ARBA00023170"/>
    </source>
</evidence>
<dbReference type="SUPFAM" id="SSF52058">
    <property type="entry name" value="L domain-like"/>
    <property type="match status" value="1"/>
</dbReference>
<dbReference type="GO" id="GO:0016500">
    <property type="term" value="F:protein-hormone receptor activity"/>
    <property type="evidence" value="ECO:0007669"/>
    <property type="project" value="InterPro"/>
</dbReference>
<keyword evidence="5" id="KW-0297">G-protein coupled receptor</keyword>
<feature type="domain" description="G-protein coupled receptors family 1 profile" evidence="10">
    <location>
        <begin position="221"/>
        <end position="325"/>
    </location>
</feature>
<dbReference type="PANTHER" id="PTHR24372:SF74">
    <property type="entry name" value="LP13728P"/>
    <property type="match status" value="1"/>
</dbReference>
<evidence type="ECO:0000313" key="11">
    <source>
        <dbReference type="EMBL" id="VDP24053.1"/>
    </source>
</evidence>
<evidence type="ECO:0000256" key="5">
    <source>
        <dbReference type="ARBA" id="ARBA00023040"/>
    </source>
</evidence>
<dbReference type="GO" id="GO:0008528">
    <property type="term" value="F:G protein-coupled peptide receptor activity"/>
    <property type="evidence" value="ECO:0007669"/>
    <property type="project" value="TreeGrafter"/>
</dbReference>
<dbReference type="SUPFAM" id="SSF81321">
    <property type="entry name" value="Family A G protein-coupled receptor-like"/>
    <property type="match status" value="1"/>
</dbReference>
<dbReference type="Gene3D" id="1.20.1070.10">
    <property type="entry name" value="Rhodopsin 7-helix transmembrane proteins"/>
    <property type="match status" value="1"/>
</dbReference>